<reference evidence="2" key="1">
    <citation type="journal article" date="2014" name="Front. Microbiol.">
        <title>High frequency of phylogenetically diverse reductive dehalogenase-homologous genes in deep subseafloor sedimentary metagenomes.</title>
        <authorList>
            <person name="Kawai M."/>
            <person name="Futagami T."/>
            <person name="Toyoda A."/>
            <person name="Takaki Y."/>
            <person name="Nishi S."/>
            <person name="Hori S."/>
            <person name="Arai W."/>
            <person name="Tsubouchi T."/>
            <person name="Morono Y."/>
            <person name="Uchiyama I."/>
            <person name="Ito T."/>
            <person name="Fujiyama A."/>
            <person name="Inagaki F."/>
            <person name="Takami H."/>
        </authorList>
    </citation>
    <scope>NUCLEOTIDE SEQUENCE</scope>
    <source>
        <strain evidence="2">Expedition CK06-06</strain>
    </source>
</reference>
<gene>
    <name evidence="2" type="ORF">S03H2_17409</name>
</gene>
<sequence>GLNSPFALVRSAHGTTRRAMVPVKLILKGKKFETLVTVTKRKHLEYPMIIGRRSLKGFLVNPQKKKEEK</sequence>
<dbReference type="InterPro" id="IPR021109">
    <property type="entry name" value="Peptidase_aspartic_dom_sf"/>
</dbReference>
<dbReference type="InterPro" id="IPR008503">
    <property type="entry name" value="Asp_endopeptidase"/>
</dbReference>
<accession>X1GY36</accession>
<proteinExistence type="predicted"/>
<name>X1GY36_9ZZZZ</name>
<dbReference type="EMBL" id="BARU01008976">
    <property type="protein sequence ID" value="GAH46504.1"/>
    <property type="molecule type" value="Genomic_DNA"/>
</dbReference>
<dbReference type="Gene3D" id="2.40.70.10">
    <property type="entry name" value="Acid Proteases"/>
    <property type="match status" value="1"/>
</dbReference>
<organism evidence="2">
    <name type="scientific">marine sediment metagenome</name>
    <dbReference type="NCBI Taxonomy" id="412755"/>
    <lineage>
        <taxon>unclassified sequences</taxon>
        <taxon>metagenomes</taxon>
        <taxon>ecological metagenomes</taxon>
    </lineage>
</organism>
<dbReference type="SUPFAM" id="SSF50630">
    <property type="entry name" value="Acid proteases"/>
    <property type="match status" value="1"/>
</dbReference>
<comment type="caution">
    <text evidence="2">The sequence shown here is derived from an EMBL/GenBank/DDBJ whole genome shotgun (WGS) entry which is preliminary data.</text>
</comment>
<feature type="domain" description="Retropepsin-like aspartic endopeptidase" evidence="1">
    <location>
        <begin position="9"/>
        <end position="65"/>
    </location>
</feature>
<feature type="non-terminal residue" evidence="2">
    <location>
        <position position="1"/>
    </location>
</feature>
<protein>
    <recommendedName>
        <fullName evidence="1">Retropepsin-like aspartic endopeptidase domain-containing protein</fullName>
    </recommendedName>
</protein>
<evidence type="ECO:0000313" key="2">
    <source>
        <dbReference type="EMBL" id="GAH46504.1"/>
    </source>
</evidence>
<dbReference type="Pfam" id="PF05618">
    <property type="entry name" value="Zn_protease"/>
    <property type="match status" value="1"/>
</dbReference>
<evidence type="ECO:0000259" key="1">
    <source>
        <dbReference type="Pfam" id="PF05618"/>
    </source>
</evidence>
<dbReference type="AlphaFoldDB" id="X1GY36"/>